<dbReference type="Pfam" id="PF07676">
    <property type="entry name" value="PD40"/>
    <property type="match status" value="4"/>
</dbReference>
<organism evidence="2 3">
    <name type="scientific">Pelolinea submarina</name>
    <dbReference type="NCBI Taxonomy" id="913107"/>
    <lineage>
        <taxon>Bacteria</taxon>
        <taxon>Bacillati</taxon>
        <taxon>Chloroflexota</taxon>
        <taxon>Anaerolineae</taxon>
        <taxon>Anaerolineales</taxon>
        <taxon>Anaerolineaceae</taxon>
        <taxon>Pelolinea</taxon>
    </lineage>
</organism>
<proteinExistence type="inferred from homology"/>
<comment type="caution">
    <text evidence="2">The sequence shown here is derived from an EMBL/GenBank/DDBJ whole genome shotgun (WGS) entry which is preliminary data.</text>
</comment>
<protein>
    <submittedName>
        <fullName evidence="2">WD40 repeat protein</fullName>
    </submittedName>
</protein>
<dbReference type="EMBL" id="QUMS01000001">
    <property type="protein sequence ID" value="REG10317.1"/>
    <property type="molecule type" value="Genomic_DNA"/>
</dbReference>
<dbReference type="AlphaFoldDB" id="A0A347ZUW8"/>
<evidence type="ECO:0000256" key="1">
    <source>
        <dbReference type="ARBA" id="ARBA00009820"/>
    </source>
</evidence>
<accession>A0A347ZUW8</accession>
<dbReference type="SUPFAM" id="SSF82171">
    <property type="entry name" value="DPP6 N-terminal domain-like"/>
    <property type="match status" value="1"/>
</dbReference>
<dbReference type="PANTHER" id="PTHR36842">
    <property type="entry name" value="PROTEIN TOLB HOMOLOG"/>
    <property type="match status" value="1"/>
</dbReference>
<dbReference type="PROSITE" id="PS51257">
    <property type="entry name" value="PROKAR_LIPOPROTEIN"/>
    <property type="match status" value="1"/>
</dbReference>
<dbReference type="Proteomes" id="UP000256388">
    <property type="component" value="Unassembled WGS sequence"/>
</dbReference>
<gene>
    <name evidence="2" type="ORF">DFR64_0172</name>
</gene>
<sequence>MKTRKLFILTIVSLILLSACTAPVNLSSWLEPSRDMLKEIFAIISNDTSATEEADKAVETATLVNVAAVMAEGTATPAGEAAATTEVTAAPVETATAEEIAAAEAGTSTGEPTGRIIYTCQVDNTFGHDQICMINADGTGFRQLTNDLLHQHLSPSWGPDGNSFVFIGSHSGSPKIYEMDLEGNMHMVGDIEGDLYSPMFSPDGLRIIFTRYVSDTEQYISVMNRDGSNLLDLVAYYNNKDAVWSEDGSKVLFTSREDGKAGIYYMNAGGTTIQKVDELSGLDGRPDWSVDYTIATYSGTKDAHDREIVLMEVGKAPVTITSGGDNLSPSFSPDGQWITFMSYRDHYWESDGCEIYIMRKDGTDIRRLTENTYCDYQPRWGN</sequence>
<dbReference type="Gene3D" id="2.120.10.30">
    <property type="entry name" value="TolB, C-terminal domain"/>
    <property type="match status" value="2"/>
</dbReference>
<evidence type="ECO:0000313" key="3">
    <source>
        <dbReference type="Proteomes" id="UP000256388"/>
    </source>
</evidence>
<dbReference type="InterPro" id="IPR011659">
    <property type="entry name" value="WD40"/>
</dbReference>
<keyword evidence="3" id="KW-1185">Reference proteome</keyword>
<comment type="similarity">
    <text evidence="1">Belongs to the TolB family.</text>
</comment>
<dbReference type="PANTHER" id="PTHR36842:SF1">
    <property type="entry name" value="PROTEIN TOLB"/>
    <property type="match status" value="1"/>
</dbReference>
<name>A0A347ZUW8_9CHLR</name>
<dbReference type="InterPro" id="IPR011042">
    <property type="entry name" value="6-blade_b-propeller_TolB-like"/>
</dbReference>
<evidence type="ECO:0000313" key="2">
    <source>
        <dbReference type="EMBL" id="REG10317.1"/>
    </source>
</evidence>
<reference evidence="2 3" key="1">
    <citation type="submission" date="2018-08" db="EMBL/GenBank/DDBJ databases">
        <title>Genomic Encyclopedia of Type Strains, Phase IV (KMG-IV): sequencing the most valuable type-strain genomes for metagenomic binning, comparative biology and taxonomic classification.</title>
        <authorList>
            <person name="Goeker M."/>
        </authorList>
    </citation>
    <scope>NUCLEOTIDE SEQUENCE [LARGE SCALE GENOMIC DNA]</scope>
    <source>
        <strain evidence="2 3">DSM 23923</strain>
    </source>
</reference>